<evidence type="ECO:0008006" key="4">
    <source>
        <dbReference type="Google" id="ProtNLM"/>
    </source>
</evidence>
<dbReference type="CDD" id="cd11538">
    <property type="entry name" value="NTP-PPase_u1"/>
    <property type="match status" value="1"/>
</dbReference>
<comment type="caution">
    <text evidence="2">The sequence shown here is derived from an EMBL/GenBank/DDBJ whole genome shotgun (WGS) entry which is preliminary data.</text>
</comment>
<evidence type="ECO:0000313" key="3">
    <source>
        <dbReference type="Proteomes" id="UP000597444"/>
    </source>
</evidence>
<evidence type="ECO:0000256" key="1">
    <source>
        <dbReference type="SAM" id="MobiDB-lite"/>
    </source>
</evidence>
<dbReference type="EMBL" id="BNJK01000002">
    <property type="protein sequence ID" value="GHO97614.1"/>
    <property type="molecule type" value="Genomic_DNA"/>
</dbReference>
<keyword evidence="3" id="KW-1185">Reference proteome</keyword>
<feature type="compositionally biased region" description="Basic and acidic residues" evidence="1">
    <location>
        <begin position="140"/>
        <end position="155"/>
    </location>
</feature>
<feature type="compositionally biased region" description="Low complexity" evidence="1">
    <location>
        <begin position="124"/>
        <end position="139"/>
    </location>
</feature>
<evidence type="ECO:0000313" key="2">
    <source>
        <dbReference type="EMBL" id="GHO97614.1"/>
    </source>
</evidence>
<feature type="region of interest" description="Disordered" evidence="1">
    <location>
        <begin position="122"/>
        <end position="155"/>
    </location>
</feature>
<dbReference type="SUPFAM" id="SSF101386">
    <property type="entry name" value="all-alpha NTP pyrophosphatases"/>
    <property type="match status" value="1"/>
</dbReference>
<sequence>MDASIMLRKGKQFMDVKEITEIVELVSQLYAEKFDIERDANWFILKLQEEVGELIQSYLMLIGKARTKGKSAEEIQIEFRKEVADVFCHVLLLANFYGVDLEKEMDAKWLSRRKELRLNWQRETAPASSSALTNAANSHASDKEALEEQEERDQR</sequence>
<proteinExistence type="predicted"/>
<name>A0A8J3N412_9CHLR</name>
<protein>
    <recommendedName>
        <fullName evidence="4">Pyrophosphatase</fullName>
    </recommendedName>
</protein>
<accession>A0A8J3N412</accession>
<reference evidence="2" key="1">
    <citation type="submission" date="2020-10" db="EMBL/GenBank/DDBJ databases">
        <title>Taxonomic study of unclassified bacteria belonging to the class Ktedonobacteria.</title>
        <authorList>
            <person name="Yabe S."/>
            <person name="Wang C.M."/>
            <person name="Zheng Y."/>
            <person name="Sakai Y."/>
            <person name="Cavaletti L."/>
            <person name="Monciardini P."/>
            <person name="Donadio S."/>
        </authorList>
    </citation>
    <scope>NUCLEOTIDE SEQUENCE</scope>
    <source>
        <strain evidence="2">ID150040</strain>
    </source>
</reference>
<dbReference type="AlphaFoldDB" id="A0A8J3N412"/>
<dbReference type="Proteomes" id="UP000597444">
    <property type="component" value="Unassembled WGS sequence"/>
</dbReference>
<dbReference type="Gene3D" id="1.10.287.1080">
    <property type="entry name" value="MazG-like"/>
    <property type="match status" value="1"/>
</dbReference>
<gene>
    <name evidence="2" type="ORF">KSF_076620</name>
</gene>
<organism evidence="2 3">
    <name type="scientific">Reticulibacter mediterranei</name>
    <dbReference type="NCBI Taxonomy" id="2778369"/>
    <lineage>
        <taxon>Bacteria</taxon>
        <taxon>Bacillati</taxon>
        <taxon>Chloroflexota</taxon>
        <taxon>Ktedonobacteria</taxon>
        <taxon>Ktedonobacterales</taxon>
        <taxon>Reticulibacteraceae</taxon>
        <taxon>Reticulibacter</taxon>
    </lineage>
</organism>